<feature type="region of interest" description="Disordered" evidence="3">
    <location>
        <begin position="521"/>
        <end position="541"/>
    </location>
</feature>
<protein>
    <submittedName>
        <fullName evidence="5">Xanthine dehydrogenase family protein molybdopterin-binding subunit</fullName>
    </submittedName>
</protein>
<dbReference type="SUPFAM" id="SSF56003">
    <property type="entry name" value="Molybdenum cofactor-binding domain"/>
    <property type="match status" value="1"/>
</dbReference>
<dbReference type="InterPro" id="IPR036856">
    <property type="entry name" value="Ald_Oxase/Xan_DH_a/b_sf"/>
</dbReference>
<evidence type="ECO:0000259" key="4">
    <source>
        <dbReference type="SMART" id="SM01008"/>
    </source>
</evidence>
<dbReference type="SUPFAM" id="SSF54665">
    <property type="entry name" value="CO dehydrogenase molybdoprotein N-domain-like"/>
    <property type="match status" value="1"/>
</dbReference>
<dbReference type="Gene3D" id="3.90.1170.50">
    <property type="entry name" value="Aldehyde oxidase/xanthine dehydrogenase, a/b hammerhead"/>
    <property type="match status" value="1"/>
</dbReference>
<keyword evidence="6" id="KW-1185">Reference proteome</keyword>
<accession>A0ABS3J7J5</accession>
<dbReference type="Proteomes" id="UP000664288">
    <property type="component" value="Unassembled WGS sequence"/>
</dbReference>
<sequence>MTIMTPKFGLGASVLRLEDDRLVRGAGRYTDDENRPGMLHAAVVRSPHASARFTITDVEAAKAAPGVKLVLTHADVAELGDIPCLGKPAMADGAGFTARNAPVLCKDVVRHVGDAVAFVVADTATQARDAAEKVEVEYEPTEAVADLKAAMAEGAPAVWPEAGGNVAGRMHVGDKAATDAAFEAAARTVRIDLVQNRLVCNYMEVRSAVGEFVEEEGRYLLTSGSQGVHGLRDILANVVFKVEPSKIRVVTRDVGGGFGTKAFLYREYALVLFAGRKLGRPVKWTSDRGEHFVTDTHGRDNRVSGEMAIDANGRFTGLRIDIAANLGAYTSQYGPMIPWFGMSMATGLYDIPAIDVSCALYLTNTVPVDAYRGAGRPEAAYLIERLVDKCAAELGVGRDEIRRRNFIRPDQLPYRTAFGRLYDTGDFAGHMAEAMRRADWAGFEARRESAAAAGRLRGIGMATYVEACAFPGSEPAYAELGSDGRVTLKIGTQSNGQGHATAYAQFVAEALKLDYDRIDVRQGDTDETPTGGGTGGSRSIPLGAVSVRRASQALAEKLRKLASDELEAAAADIELEGGVARVAGTDRTIDFAALAAAAKSPDDLKAMGEFKQDECTYPNGTHVCEVEVDRETGATEIVAYTIVDDFGVTVNPTLLAGQIHGGVAQGLGQALLEDTVYAADGQLVSASFMDYAMPRAWDLPMFDFRTRNVPSTTNALGIKGAGEAGTIGAAPAVMNAVADALRAAGVAHIDMPATPARVWNALQGAAGEGRGPS</sequence>
<dbReference type="InterPro" id="IPR046867">
    <property type="entry name" value="AldOxase/xan_DH_MoCoBD2"/>
</dbReference>
<dbReference type="InterPro" id="IPR000674">
    <property type="entry name" value="Ald_Oxase/Xan_DH_a/b"/>
</dbReference>
<dbReference type="InterPro" id="IPR037165">
    <property type="entry name" value="AldOxase/xan_DH_Mopterin-bd_sf"/>
</dbReference>
<dbReference type="Gene3D" id="3.30.365.10">
    <property type="entry name" value="Aldehyde oxidase/xanthine dehydrogenase, molybdopterin binding domain"/>
    <property type="match status" value="4"/>
</dbReference>
<dbReference type="PANTHER" id="PTHR11908:SF132">
    <property type="entry name" value="ALDEHYDE OXIDASE 1-RELATED"/>
    <property type="match status" value="1"/>
</dbReference>
<evidence type="ECO:0000256" key="3">
    <source>
        <dbReference type="SAM" id="MobiDB-lite"/>
    </source>
</evidence>
<keyword evidence="2" id="KW-0560">Oxidoreductase</keyword>
<dbReference type="InterPro" id="IPR008274">
    <property type="entry name" value="AldOxase/xan_DH_MoCoBD1"/>
</dbReference>
<dbReference type="EMBL" id="JAFMPY010000016">
    <property type="protein sequence ID" value="MBO0904943.1"/>
    <property type="molecule type" value="Genomic_DNA"/>
</dbReference>
<feature type="domain" description="Aldehyde oxidase/xanthine dehydrogenase a/b hammerhead" evidence="4">
    <location>
        <begin position="24"/>
        <end position="142"/>
    </location>
</feature>
<dbReference type="InterPro" id="IPR016208">
    <property type="entry name" value="Ald_Oxase/xanthine_DH-like"/>
</dbReference>
<name>A0ABS3J7J5_9HYPH</name>
<comment type="caution">
    <text evidence="5">The sequence shown here is derived from an EMBL/GenBank/DDBJ whole genome shotgun (WGS) entry which is preliminary data.</text>
</comment>
<dbReference type="SMART" id="SM01008">
    <property type="entry name" value="Ald_Xan_dh_C"/>
    <property type="match status" value="1"/>
</dbReference>
<dbReference type="Pfam" id="PF01315">
    <property type="entry name" value="Ald_Xan_dh_C"/>
    <property type="match status" value="1"/>
</dbReference>
<evidence type="ECO:0000313" key="5">
    <source>
        <dbReference type="EMBL" id="MBO0904943.1"/>
    </source>
</evidence>
<gene>
    <name evidence="5" type="ORF">J1C47_14955</name>
</gene>
<evidence type="ECO:0000256" key="2">
    <source>
        <dbReference type="ARBA" id="ARBA00023002"/>
    </source>
</evidence>
<dbReference type="Pfam" id="PF02738">
    <property type="entry name" value="MoCoBD_1"/>
    <property type="match status" value="1"/>
</dbReference>
<keyword evidence="1" id="KW-0500">Molybdenum</keyword>
<proteinExistence type="predicted"/>
<reference evidence="5 6" key="1">
    <citation type="submission" date="2021-03" db="EMBL/GenBank/DDBJ databases">
        <title>Whole genome sequence of Jiella sp. MQZ13P-4.</title>
        <authorList>
            <person name="Tuo L."/>
        </authorList>
    </citation>
    <scope>NUCLEOTIDE SEQUENCE [LARGE SCALE GENOMIC DNA]</scope>
    <source>
        <strain evidence="5 6">MQZ13P-4</strain>
    </source>
</reference>
<dbReference type="PANTHER" id="PTHR11908">
    <property type="entry name" value="XANTHINE DEHYDROGENASE"/>
    <property type="match status" value="1"/>
</dbReference>
<evidence type="ECO:0000313" key="6">
    <source>
        <dbReference type="Proteomes" id="UP000664288"/>
    </source>
</evidence>
<evidence type="ECO:0000256" key="1">
    <source>
        <dbReference type="ARBA" id="ARBA00022505"/>
    </source>
</evidence>
<organism evidence="5 6">
    <name type="scientific">Jiella sonneratiae</name>
    <dbReference type="NCBI Taxonomy" id="2816856"/>
    <lineage>
        <taxon>Bacteria</taxon>
        <taxon>Pseudomonadati</taxon>
        <taxon>Pseudomonadota</taxon>
        <taxon>Alphaproteobacteria</taxon>
        <taxon>Hyphomicrobiales</taxon>
        <taxon>Aurantimonadaceae</taxon>
        <taxon>Jiella</taxon>
    </lineage>
</organism>
<dbReference type="RefSeq" id="WP_207351585.1">
    <property type="nucleotide sequence ID" value="NZ_JAFMPY010000016.1"/>
</dbReference>
<dbReference type="Pfam" id="PF20256">
    <property type="entry name" value="MoCoBD_2"/>
    <property type="match status" value="1"/>
</dbReference>